<protein>
    <submittedName>
        <fullName evidence="1">Uncharacterized protein</fullName>
    </submittedName>
</protein>
<comment type="caution">
    <text evidence="1">The sequence shown here is derived from an EMBL/GenBank/DDBJ whole genome shotgun (WGS) entry which is preliminary data.</text>
</comment>
<evidence type="ECO:0000313" key="1">
    <source>
        <dbReference type="EMBL" id="GAC20952.1"/>
    </source>
</evidence>
<evidence type="ECO:0000313" key="2">
    <source>
        <dbReference type="Proteomes" id="UP000006327"/>
    </source>
</evidence>
<reference evidence="1 2" key="1">
    <citation type="journal article" date="2017" name="Antonie Van Leeuwenhoek">
        <title>Rhizobium rhizosphaerae sp. nov., a novel species isolated from rice rhizosphere.</title>
        <authorList>
            <person name="Zhao J.J."/>
            <person name="Zhang J."/>
            <person name="Zhang R.J."/>
            <person name="Zhang C.W."/>
            <person name="Yin H.Q."/>
            <person name="Zhang X.X."/>
        </authorList>
    </citation>
    <scope>NUCLEOTIDE SEQUENCE [LARGE SCALE GENOMIC DNA]</scope>
    <source>
        <strain evidence="1 2">BSs20135</strain>
    </source>
</reference>
<dbReference type="AlphaFoldDB" id="K6YS17"/>
<accession>K6YS17</accession>
<organism evidence="1 2">
    <name type="scientific">Paraglaciecola arctica BSs20135</name>
    <dbReference type="NCBI Taxonomy" id="493475"/>
    <lineage>
        <taxon>Bacteria</taxon>
        <taxon>Pseudomonadati</taxon>
        <taxon>Pseudomonadota</taxon>
        <taxon>Gammaproteobacteria</taxon>
        <taxon>Alteromonadales</taxon>
        <taxon>Alteromonadaceae</taxon>
        <taxon>Paraglaciecola</taxon>
    </lineage>
</organism>
<dbReference type="Proteomes" id="UP000006327">
    <property type="component" value="Unassembled WGS sequence"/>
</dbReference>
<sequence>MLTNKILKQSYICSATADKKQYFVCVFNKLNRLNIAYS</sequence>
<keyword evidence="2" id="KW-1185">Reference proteome</keyword>
<gene>
    <name evidence="1" type="ORF">GARC_4005</name>
</gene>
<name>K6YS17_9ALTE</name>
<dbReference type="EMBL" id="BAEO01000058">
    <property type="protein sequence ID" value="GAC20952.1"/>
    <property type="molecule type" value="Genomic_DNA"/>
</dbReference>
<proteinExistence type="predicted"/>